<dbReference type="AlphaFoldDB" id="A0A8T0SG39"/>
<dbReference type="OrthoDB" id="620422at2759"/>
<dbReference type="InterPro" id="IPR049548">
    <property type="entry name" value="Sina-like_RING"/>
</dbReference>
<dbReference type="GO" id="GO:0061630">
    <property type="term" value="F:ubiquitin protein ligase activity"/>
    <property type="evidence" value="ECO:0007669"/>
    <property type="project" value="UniProtKB-EC"/>
</dbReference>
<comment type="function">
    <text evidence="10">E3 ubiquitin-protein ligase that mediates ubiquitination and subsequent proteasomal degradation of target proteins. E3 ubiquitin ligases accept ubiquitin from an E2 ubiquitin-conjugating enzyme in the form of a thioester and then directly transfers the ubiquitin to targeted substrates. It probably triggers the ubiquitin-mediated degradation of different substrates.</text>
</comment>
<dbReference type="EC" id="2.3.2.27" evidence="4"/>
<evidence type="ECO:0000256" key="2">
    <source>
        <dbReference type="ARBA" id="ARBA00004906"/>
    </source>
</evidence>
<feature type="compositionally biased region" description="Basic and acidic residues" evidence="12">
    <location>
        <begin position="23"/>
        <end position="32"/>
    </location>
</feature>
<dbReference type="Proteomes" id="UP000823388">
    <property type="component" value="Chromosome 5K"/>
</dbReference>
<dbReference type="Gene3D" id="3.30.40.10">
    <property type="entry name" value="Zinc/RING finger domain, C3HC4 (zinc finger)"/>
    <property type="match status" value="1"/>
</dbReference>
<evidence type="ECO:0000256" key="9">
    <source>
        <dbReference type="ARBA" id="ARBA00022833"/>
    </source>
</evidence>
<feature type="compositionally biased region" description="Pro residues" evidence="12">
    <location>
        <begin position="10"/>
        <end position="22"/>
    </location>
</feature>
<evidence type="ECO:0000259" key="13">
    <source>
        <dbReference type="PROSITE" id="PS51081"/>
    </source>
</evidence>
<comment type="catalytic activity">
    <reaction evidence="1">
        <text>S-ubiquitinyl-[E2 ubiquitin-conjugating enzyme]-L-cysteine + [acceptor protein]-L-lysine = [E2 ubiquitin-conjugating enzyme]-L-cysteine + N(6)-ubiquitinyl-[acceptor protein]-L-lysine.</text>
        <dbReference type="EC" id="2.3.2.27"/>
    </reaction>
</comment>
<evidence type="ECO:0000313" key="14">
    <source>
        <dbReference type="EMBL" id="KAG2595978.1"/>
    </source>
</evidence>
<name>A0A8T0SG39_PANVG</name>
<evidence type="ECO:0000256" key="5">
    <source>
        <dbReference type="ARBA" id="ARBA00022679"/>
    </source>
</evidence>
<organism evidence="14 15">
    <name type="scientific">Panicum virgatum</name>
    <name type="common">Blackwell switchgrass</name>
    <dbReference type="NCBI Taxonomy" id="38727"/>
    <lineage>
        <taxon>Eukaryota</taxon>
        <taxon>Viridiplantae</taxon>
        <taxon>Streptophyta</taxon>
        <taxon>Embryophyta</taxon>
        <taxon>Tracheophyta</taxon>
        <taxon>Spermatophyta</taxon>
        <taxon>Magnoliopsida</taxon>
        <taxon>Liliopsida</taxon>
        <taxon>Poales</taxon>
        <taxon>Poaceae</taxon>
        <taxon>PACMAD clade</taxon>
        <taxon>Panicoideae</taxon>
        <taxon>Panicodae</taxon>
        <taxon>Paniceae</taxon>
        <taxon>Panicinae</taxon>
        <taxon>Panicum</taxon>
        <taxon>Panicum sect. Hiantes</taxon>
    </lineage>
</organism>
<keyword evidence="8" id="KW-0833">Ubl conjugation pathway</keyword>
<dbReference type="SUPFAM" id="SSF49599">
    <property type="entry name" value="TRAF domain-like"/>
    <property type="match status" value="1"/>
</dbReference>
<comment type="pathway">
    <text evidence="2">Protein modification; protein ubiquitination.</text>
</comment>
<dbReference type="InterPro" id="IPR044286">
    <property type="entry name" value="SINL_plant"/>
</dbReference>
<dbReference type="Pfam" id="PF21362">
    <property type="entry name" value="Sina_RING"/>
    <property type="match status" value="1"/>
</dbReference>
<proteinExistence type="inferred from homology"/>
<evidence type="ECO:0000256" key="12">
    <source>
        <dbReference type="SAM" id="MobiDB-lite"/>
    </source>
</evidence>
<dbReference type="InterPro" id="IPR013010">
    <property type="entry name" value="Znf_SIAH"/>
</dbReference>
<evidence type="ECO:0000256" key="3">
    <source>
        <dbReference type="ARBA" id="ARBA00009119"/>
    </source>
</evidence>
<keyword evidence="5" id="KW-0808">Transferase</keyword>
<gene>
    <name evidence="14" type="ORF">PVAP13_5KG121900</name>
</gene>
<dbReference type="GO" id="GO:0008270">
    <property type="term" value="F:zinc ion binding"/>
    <property type="evidence" value="ECO:0007669"/>
    <property type="project" value="UniProtKB-KW"/>
</dbReference>
<dbReference type="PANTHER" id="PTHR46632">
    <property type="entry name" value="E3 UBIQUITIN-PROTEIN LIGASE SINA-LIKE 4"/>
    <property type="match status" value="1"/>
</dbReference>
<evidence type="ECO:0000256" key="1">
    <source>
        <dbReference type="ARBA" id="ARBA00000900"/>
    </source>
</evidence>
<protein>
    <recommendedName>
        <fullName evidence="4">RING-type E3 ubiquitin transferase</fullName>
        <ecNumber evidence="4">2.3.2.27</ecNumber>
    </recommendedName>
</protein>
<feature type="region of interest" description="Disordered" evidence="12">
    <location>
        <begin position="1"/>
        <end position="32"/>
    </location>
</feature>
<dbReference type="PANTHER" id="PTHR46632:SF18">
    <property type="entry name" value="OS01G0122200 PROTEIN"/>
    <property type="match status" value="1"/>
</dbReference>
<evidence type="ECO:0000256" key="4">
    <source>
        <dbReference type="ARBA" id="ARBA00012483"/>
    </source>
</evidence>
<dbReference type="InterPro" id="IPR013083">
    <property type="entry name" value="Znf_RING/FYVE/PHD"/>
</dbReference>
<dbReference type="PROSITE" id="PS51081">
    <property type="entry name" value="ZF_SIAH"/>
    <property type="match status" value="1"/>
</dbReference>
<evidence type="ECO:0000256" key="7">
    <source>
        <dbReference type="ARBA" id="ARBA00022771"/>
    </source>
</evidence>
<feature type="domain" description="SIAH-type" evidence="13">
    <location>
        <begin position="140"/>
        <end position="198"/>
    </location>
</feature>
<dbReference type="EMBL" id="CM029045">
    <property type="protein sequence ID" value="KAG2595978.1"/>
    <property type="molecule type" value="Genomic_DNA"/>
</dbReference>
<keyword evidence="6" id="KW-0479">Metal-binding</keyword>
<comment type="similarity">
    <text evidence="3">Belongs to the SINA (Seven in absentia) family.</text>
</comment>
<keyword evidence="15" id="KW-1185">Reference proteome</keyword>
<evidence type="ECO:0000313" key="15">
    <source>
        <dbReference type="Proteomes" id="UP000823388"/>
    </source>
</evidence>
<evidence type="ECO:0000256" key="6">
    <source>
        <dbReference type="ARBA" id="ARBA00022723"/>
    </source>
</evidence>
<accession>A0A8T0SG39</accession>
<keyword evidence="7 11" id="KW-0863">Zinc-finger</keyword>
<comment type="caution">
    <text evidence="14">The sequence shown here is derived from an EMBL/GenBank/DDBJ whole genome shotgun (WGS) entry which is preliminary data.</text>
</comment>
<keyword evidence="9" id="KW-0862">Zinc</keyword>
<evidence type="ECO:0000256" key="11">
    <source>
        <dbReference type="PROSITE-ProRule" id="PRU00455"/>
    </source>
</evidence>
<sequence length="357" mass="37179">MEAAEAGPTSEPPPPPPPPPPEGVERSRKRAREEGPLLFGARLIEHELVGAEAAPQGAEAIVVPSETPARPPAAVQVARGWLHCSLCSSSLKPPIYQCAAGHIACCRCRVKLPDSGCRTCRDGAASAYAHCPGLDLFFADLRVPCHFADYGCGSFVPYFRSDEHRDACEHAPCHCPEPGCYLVCSPRALAAHLSGEHSWPADEITYGTPLMLALPVPAPAPAPSPARHLRLLRGDDASVFVVAAGPLGGGAAVSVVLVRASSAAHPRFACTFCAKPPPPGPAAAGLEGACFFATVPVRSSALADGAGVAPEKELYFAVPGEMLCEGGGRELAVSVRIDRSCGPEPPLEDHYQMVAGN</sequence>
<evidence type="ECO:0000256" key="8">
    <source>
        <dbReference type="ARBA" id="ARBA00022786"/>
    </source>
</evidence>
<evidence type="ECO:0000256" key="10">
    <source>
        <dbReference type="ARBA" id="ARBA00024004"/>
    </source>
</evidence>
<reference evidence="14" key="1">
    <citation type="submission" date="2020-05" db="EMBL/GenBank/DDBJ databases">
        <title>WGS assembly of Panicum virgatum.</title>
        <authorList>
            <person name="Lovell J.T."/>
            <person name="Jenkins J."/>
            <person name="Shu S."/>
            <person name="Juenger T.E."/>
            <person name="Schmutz J."/>
        </authorList>
    </citation>
    <scope>NUCLEOTIDE SEQUENCE</scope>
    <source>
        <strain evidence="14">AP13</strain>
    </source>
</reference>
<dbReference type="Pfam" id="PF21361">
    <property type="entry name" value="Sina_ZnF"/>
    <property type="match status" value="1"/>
</dbReference>